<evidence type="ECO:0000313" key="6">
    <source>
        <dbReference type="Proteomes" id="UP000031594"/>
    </source>
</evidence>
<keyword evidence="1 3" id="KW-0689">Ribosomal protein</keyword>
<evidence type="ECO:0000313" key="4">
    <source>
        <dbReference type="EMBL" id="KIE57764.1"/>
    </source>
</evidence>
<sequence>MAVVIRLRREGKKGRPVYRIVVAEKRWPANGKYLEEVGFYNPMAEGPDFCKLKMERVEYWLQKGAKPTETVNHLIKKASKNVAVH</sequence>
<organism evidence="5 7">
    <name type="scientific">Methylacidiphilum kamchatkense Kam1</name>
    <dbReference type="NCBI Taxonomy" id="1202785"/>
    <lineage>
        <taxon>Bacteria</taxon>
        <taxon>Pseudomonadati</taxon>
        <taxon>Verrucomicrobiota</taxon>
        <taxon>Methylacidiphilae</taxon>
        <taxon>Methylacidiphilales</taxon>
        <taxon>Methylacidiphilaceae</taxon>
        <taxon>Methylacidiphilum (ex Ratnadevi et al. 2023)</taxon>
    </lineage>
</organism>
<dbReference type="HAMAP" id="MF_00385">
    <property type="entry name" value="Ribosomal_bS16"/>
    <property type="match status" value="1"/>
</dbReference>
<dbReference type="OrthoDB" id="9807878at2"/>
<name>A0A0C1UMG8_9BACT</name>
<dbReference type="GO" id="GO:0005737">
    <property type="term" value="C:cytoplasm"/>
    <property type="evidence" value="ECO:0007669"/>
    <property type="project" value="UniProtKB-ARBA"/>
</dbReference>
<dbReference type="Proteomes" id="UP000031594">
    <property type="component" value="Unassembled WGS sequence"/>
</dbReference>
<dbReference type="GO" id="GO:0006412">
    <property type="term" value="P:translation"/>
    <property type="evidence" value="ECO:0007669"/>
    <property type="project" value="UniProtKB-UniRule"/>
</dbReference>
<comment type="similarity">
    <text evidence="3">Belongs to the bacterial ribosomal protein bS16 family.</text>
</comment>
<proteinExistence type="inferred from homology"/>
<evidence type="ECO:0000256" key="2">
    <source>
        <dbReference type="ARBA" id="ARBA00023274"/>
    </source>
</evidence>
<dbReference type="InterPro" id="IPR000307">
    <property type="entry name" value="Ribosomal_bS16"/>
</dbReference>
<accession>A0A0C1UMG8</accession>
<dbReference type="Gene3D" id="3.30.1320.10">
    <property type="match status" value="1"/>
</dbReference>
<evidence type="ECO:0000313" key="5">
    <source>
        <dbReference type="EMBL" id="QDQ42491.1"/>
    </source>
</evidence>
<evidence type="ECO:0000256" key="1">
    <source>
        <dbReference type="ARBA" id="ARBA00022980"/>
    </source>
</evidence>
<dbReference type="GO" id="GO:0003735">
    <property type="term" value="F:structural constituent of ribosome"/>
    <property type="evidence" value="ECO:0007669"/>
    <property type="project" value="InterPro"/>
</dbReference>
<protein>
    <recommendedName>
        <fullName evidence="3">Small ribosomal subunit protein bS16</fullName>
    </recommendedName>
</protein>
<dbReference type="Pfam" id="PF00886">
    <property type="entry name" value="Ribosomal_S16"/>
    <property type="match status" value="1"/>
</dbReference>
<dbReference type="GO" id="GO:0015935">
    <property type="term" value="C:small ribosomal subunit"/>
    <property type="evidence" value="ECO:0007669"/>
    <property type="project" value="TreeGrafter"/>
</dbReference>
<gene>
    <name evidence="3 4" type="primary">rpsP</name>
    <name evidence="4" type="ORF">A946_11335</name>
    <name evidence="5" type="ORF">kam1_1265</name>
</gene>
<dbReference type="PANTHER" id="PTHR12919">
    <property type="entry name" value="30S RIBOSOMAL PROTEIN S16"/>
    <property type="match status" value="1"/>
</dbReference>
<evidence type="ECO:0000256" key="3">
    <source>
        <dbReference type="HAMAP-Rule" id="MF_00385"/>
    </source>
</evidence>
<dbReference type="STRING" id="1202785.A946_11335"/>
<evidence type="ECO:0000313" key="7">
    <source>
        <dbReference type="Proteomes" id="UP000315925"/>
    </source>
</evidence>
<dbReference type="NCBIfam" id="TIGR00002">
    <property type="entry name" value="S16"/>
    <property type="match status" value="1"/>
</dbReference>
<keyword evidence="2 3" id="KW-0687">Ribonucleoprotein</keyword>
<dbReference type="PANTHER" id="PTHR12919:SF20">
    <property type="entry name" value="SMALL RIBOSOMAL SUBUNIT PROTEIN BS16M"/>
    <property type="match status" value="1"/>
</dbReference>
<reference evidence="4 6" key="1">
    <citation type="submission" date="2014-08" db="EMBL/GenBank/DDBJ databases">
        <title>Methylacidiphilum kamchatkense strain Kam1 draft genome sequence.</title>
        <authorList>
            <person name="Birkeland N.-K."/>
            <person name="Erikstad H.A."/>
        </authorList>
    </citation>
    <scope>NUCLEOTIDE SEQUENCE [LARGE SCALE GENOMIC DNA]</scope>
    <source>
        <strain evidence="4 6">Kam1</strain>
    </source>
</reference>
<dbReference type="InterPro" id="IPR023803">
    <property type="entry name" value="Ribosomal_bS16_dom_sf"/>
</dbReference>
<dbReference type="KEGG" id="mkc:kam1_1265"/>
<reference evidence="5" key="2">
    <citation type="journal article" date="2019" name="BMC Genomics">
        <title>Complete genome sequence analysis of the thermoacidophilic verrucomicrobial methanotroph 'Candidatus Methylacidiphilum kamchatkense' strain Kam1 and comparison with its closest relatives.</title>
        <authorList>
            <person name="Kruse T."/>
            <person name="Ratnadevi C.M."/>
            <person name="Erikstad H.A."/>
            <person name="Birkeland N.K."/>
        </authorList>
    </citation>
    <scope>NUCLEOTIDE SEQUENCE</scope>
    <source>
        <strain evidence="5">Kam1</strain>
    </source>
</reference>
<dbReference type="RefSeq" id="WP_039722265.1">
    <property type="nucleotide sequence ID" value="NZ_CP037899.1"/>
</dbReference>
<dbReference type="Proteomes" id="UP000315925">
    <property type="component" value="Chromosome"/>
</dbReference>
<dbReference type="EMBL" id="CP037899">
    <property type="protein sequence ID" value="QDQ42491.1"/>
    <property type="molecule type" value="Genomic_DNA"/>
</dbReference>
<dbReference type="SUPFAM" id="SSF54565">
    <property type="entry name" value="Ribosomal protein S16"/>
    <property type="match status" value="1"/>
</dbReference>
<dbReference type="AlphaFoldDB" id="A0A0C1UMG8"/>
<keyword evidence="6" id="KW-1185">Reference proteome</keyword>
<dbReference type="EMBL" id="JQNX01000012">
    <property type="protein sequence ID" value="KIE57764.1"/>
    <property type="molecule type" value="Genomic_DNA"/>
</dbReference>
<reference evidence="7" key="3">
    <citation type="submission" date="2019-03" db="EMBL/GenBank/DDBJ databases">
        <title>Complete genome of Methylacidiphilum kamchatkense Kam1.</title>
        <authorList>
            <person name="Kruse T."/>
            <person name="Murarilal Ratnadevi C."/>
            <person name="Erikstad H.-A."/>
            <person name="Birkeland N.-K."/>
        </authorList>
    </citation>
    <scope>NUCLEOTIDE SEQUENCE [LARGE SCALE GENOMIC DNA]</scope>
    <source>
        <strain evidence="7">kam1</strain>
    </source>
</reference>